<keyword evidence="5" id="KW-0046">Antibiotic resistance</keyword>
<accession>A0A4P7U8J4</accession>
<name>A0A4P7U8J4_9ACTN</name>
<dbReference type="KEGG" id="ndp:E2C04_02280"/>
<dbReference type="EMBL" id="CP038462">
    <property type="protein sequence ID" value="QCC76326.1"/>
    <property type="molecule type" value="Genomic_DNA"/>
</dbReference>
<dbReference type="SMART" id="SM00382">
    <property type="entry name" value="AAA"/>
    <property type="match status" value="1"/>
</dbReference>
<keyword evidence="2" id="KW-0813">Transport</keyword>
<dbReference type="InterPro" id="IPR027417">
    <property type="entry name" value="P-loop_NTPase"/>
</dbReference>
<gene>
    <name evidence="8" type="ORF">E2C04_02280</name>
</gene>
<evidence type="ECO:0000259" key="7">
    <source>
        <dbReference type="PROSITE" id="PS50893"/>
    </source>
</evidence>
<dbReference type="GO" id="GO:0046677">
    <property type="term" value="P:response to antibiotic"/>
    <property type="evidence" value="ECO:0007669"/>
    <property type="project" value="UniProtKB-KW"/>
</dbReference>
<reference evidence="8 9" key="1">
    <citation type="journal article" date="2008" name="Int. J. Syst. Evol. Microbiol.">
        <title>Nocardioides daphniae sp. nov., isolated from Daphnia cucullata (Crustacea: Cladocera).</title>
        <authorList>
            <person name="Toth E.M."/>
            <person name="Keki Z."/>
            <person name="Homonnay Z.G."/>
            <person name="Borsodi A.K."/>
            <person name="Marialigeti K."/>
            <person name="Schumann P."/>
        </authorList>
    </citation>
    <scope>NUCLEOTIDE SEQUENCE [LARGE SCALE GENOMIC DNA]</scope>
    <source>
        <strain evidence="8 9">JCM 16608</strain>
    </source>
</reference>
<dbReference type="PANTHER" id="PTHR42711:SF19">
    <property type="entry name" value="DOXORUBICIN RESISTANCE ATP-BINDING PROTEIN DRRA"/>
    <property type="match status" value="1"/>
</dbReference>
<dbReference type="InterPro" id="IPR017871">
    <property type="entry name" value="ABC_transporter-like_CS"/>
</dbReference>
<dbReference type="SUPFAM" id="SSF52540">
    <property type="entry name" value="P-loop containing nucleoside triphosphate hydrolases"/>
    <property type="match status" value="1"/>
</dbReference>
<dbReference type="GO" id="GO:0016887">
    <property type="term" value="F:ATP hydrolysis activity"/>
    <property type="evidence" value="ECO:0007669"/>
    <property type="project" value="InterPro"/>
</dbReference>
<sequence>MTTTSSHLHEGAAIVTRGLTRHFNGPGRTTVHAVDDLDLEIGQGELVAFLGPNGAGKTTTLRMLTTLVPPTSGTAHVAGHDVVTAQREVRRSIGYVGQGNGAGLQQLGRDELISQGRAYGLSRRDAHARADELIHDLDLTEVARRKVSTLSGGQRRRLDIAMGLVHLPRVLFLDEPSTGLDPQNRANLQELVRRLHQETGSTVVLTTHYLEEADALAERVVVIDRGRVIADDSASRLKSGLRDLVVLGFDDGDAAARATERMARVGRGATLDQVDDVVSLRSQGAHAEVGELLVDLAGQGLPVRSVEVARPTLDDVFLELTGRSLRDAHEGATTDQDQTDQKDEVAA</sequence>
<evidence type="ECO:0000256" key="3">
    <source>
        <dbReference type="ARBA" id="ARBA00022741"/>
    </source>
</evidence>
<keyword evidence="4 8" id="KW-0067">ATP-binding</keyword>
<evidence type="ECO:0000256" key="6">
    <source>
        <dbReference type="SAM" id="MobiDB-lite"/>
    </source>
</evidence>
<dbReference type="GO" id="GO:0005524">
    <property type="term" value="F:ATP binding"/>
    <property type="evidence" value="ECO:0007669"/>
    <property type="project" value="UniProtKB-KW"/>
</dbReference>
<dbReference type="Proteomes" id="UP000297025">
    <property type="component" value="Chromosome"/>
</dbReference>
<dbReference type="GO" id="GO:0005886">
    <property type="term" value="C:plasma membrane"/>
    <property type="evidence" value="ECO:0007669"/>
    <property type="project" value="UniProtKB-SubCell"/>
</dbReference>
<dbReference type="PROSITE" id="PS50893">
    <property type="entry name" value="ABC_TRANSPORTER_2"/>
    <property type="match status" value="1"/>
</dbReference>
<organism evidence="8 9">
    <name type="scientific">Nocardioides daphniae</name>
    <dbReference type="NCBI Taxonomy" id="402297"/>
    <lineage>
        <taxon>Bacteria</taxon>
        <taxon>Bacillati</taxon>
        <taxon>Actinomycetota</taxon>
        <taxon>Actinomycetes</taxon>
        <taxon>Propionibacteriales</taxon>
        <taxon>Nocardioidaceae</taxon>
        <taxon>Nocardioides</taxon>
    </lineage>
</organism>
<evidence type="ECO:0000256" key="2">
    <source>
        <dbReference type="ARBA" id="ARBA00022448"/>
    </source>
</evidence>
<evidence type="ECO:0000256" key="4">
    <source>
        <dbReference type="ARBA" id="ARBA00022840"/>
    </source>
</evidence>
<feature type="domain" description="ABC transporter" evidence="7">
    <location>
        <begin position="14"/>
        <end position="250"/>
    </location>
</feature>
<dbReference type="Pfam" id="PF00005">
    <property type="entry name" value="ABC_tran"/>
    <property type="match status" value="1"/>
</dbReference>
<dbReference type="OrthoDB" id="9804819at2"/>
<dbReference type="AlphaFoldDB" id="A0A4P7U8J4"/>
<evidence type="ECO:0000313" key="9">
    <source>
        <dbReference type="Proteomes" id="UP000297025"/>
    </source>
</evidence>
<dbReference type="RefSeq" id="WP_135831375.1">
    <property type="nucleotide sequence ID" value="NZ_BMCK01000001.1"/>
</dbReference>
<proteinExistence type="predicted"/>
<dbReference type="PANTHER" id="PTHR42711">
    <property type="entry name" value="ABC TRANSPORTER ATP-BINDING PROTEIN"/>
    <property type="match status" value="1"/>
</dbReference>
<dbReference type="InterPro" id="IPR050763">
    <property type="entry name" value="ABC_transporter_ATP-binding"/>
</dbReference>
<evidence type="ECO:0000313" key="8">
    <source>
        <dbReference type="EMBL" id="QCC76326.1"/>
    </source>
</evidence>
<feature type="region of interest" description="Disordered" evidence="6">
    <location>
        <begin position="328"/>
        <end position="347"/>
    </location>
</feature>
<comment type="subcellular location">
    <subcellularLocation>
        <location evidence="1">Cell membrane</location>
        <topology evidence="1">Peripheral membrane protein</topology>
    </subcellularLocation>
</comment>
<dbReference type="PROSITE" id="PS00211">
    <property type="entry name" value="ABC_TRANSPORTER_1"/>
    <property type="match status" value="1"/>
</dbReference>
<protein>
    <submittedName>
        <fullName evidence="8">ATP-binding cassette domain-containing protein</fullName>
    </submittedName>
</protein>
<keyword evidence="3" id="KW-0547">Nucleotide-binding</keyword>
<evidence type="ECO:0000256" key="5">
    <source>
        <dbReference type="ARBA" id="ARBA00023251"/>
    </source>
</evidence>
<dbReference type="InterPro" id="IPR003439">
    <property type="entry name" value="ABC_transporter-like_ATP-bd"/>
</dbReference>
<evidence type="ECO:0000256" key="1">
    <source>
        <dbReference type="ARBA" id="ARBA00004202"/>
    </source>
</evidence>
<dbReference type="InterPro" id="IPR003593">
    <property type="entry name" value="AAA+_ATPase"/>
</dbReference>
<dbReference type="Gene3D" id="3.40.50.300">
    <property type="entry name" value="P-loop containing nucleotide triphosphate hydrolases"/>
    <property type="match status" value="1"/>
</dbReference>